<feature type="domain" description="SGNH hydrolase-type esterase" evidence="1">
    <location>
        <begin position="66"/>
        <end position="246"/>
    </location>
</feature>
<reference evidence="3" key="1">
    <citation type="journal article" date="2019" name="Int. J. Syst. Evol. Microbiol.">
        <title>The Global Catalogue of Microorganisms (GCM) 10K type strain sequencing project: providing services to taxonomists for standard genome sequencing and annotation.</title>
        <authorList>
            <consortium name="The Broad Institute Genomics Platform"/>
            <consortium name="The Broad Institute Genome Sequencing Center for Infectious Disease"/>
            <person name="Wu L."/>
            <person name="Ma J."/>
        </authorList>
    </citation>
    <scope>NUCLEOTIDE SEQUENCE [LARGE SCALE GENOMIC DNA]</scope>
    <source>
        <strain evidence="3">TISTR 2562</strain>
    </source>
</reference>
<dbReference type="EMBL" id="JBHUMP010000016">
    <property type="protein sequence ID" value="MFD2741030.1"/>
    <property type="molecule type" value="Genomic_DNA"/>
</dbReference>
<dbReference type="SUPFAM" id="SSF52266">
    <property type="entry name" value="SGNH hydrolase"/>
    <property type="match status" value="1"/>
</dbReference>
<comment type="caution">
    <text evidence="2">The sequence shown here is derived from an EMBL/GenBank/DDBJ whole genome shotgun (WGS) entry which is preliminary data.</text>
</comment>
<dbReference type="GO" id="GO:0016787">
    <property type="term" value="F:hydrolase activity"/>
    <property type="evidence" value="ECO:0007669"/>
    <property type="project" value="UniProtKB-KW"/>
</dbReference>
<sequence>MIPIALLHWRGTSGDQHPPSQYDSFKRYNMPKILRLLSATFVLALLLAGCGESPRQAKGAKIMTMGDSHFAANLGRDKSVSQHIEKALRVPVLDRSVMGAQMDFALPISGALGMSIPKQYVAGDWEWVVLNGGGNDLWIGCGCFACTRTMAKLISPDGERGQIPSLVQKLRANRARVIYVGYLRSPGFGSPIEHCRDLGNEMERRVAEMAKRDAGVTYLSLQDLVPYGDRSFHAPDRIHPSPKGSAAMAQRIIKVIKAEEG</sequence>
<keyword evidence="2" id="KW-0378">Hydrolase</keyword>
<dbReference type="Gene3D" id="3.40.50.1110">
    <property type="entry name" value="SGNH hydrolase"/>
    <property type="match status" value="1"/>
</dbReference>
<evidence type="ECO:0000313" key="3">
    <source>
        <dbReference type="Proteomes" id="UP001597474"/>
    </source>
</evidence>
<keyword evidence="3" id="KW-1185">Reference proteome</keyword>
<dbReference type="Pfam" id="PF13472">
    <property type="entry name" value="Lipase_GDSL_2"/>
    <property type="match status" value="1"/>
</dbReference>
<organism evidence="2 3">
    <name type="scientific">Sulfitobacter aestuarii</name>
    <dbReference type="NCBI Taxonomy" id="2161676"/>
    <lineage>
        <taxon>Bacteria</taxon>
        <taxon>Pseudomonadati</taxon>
        <taxon>Pseudomonadota</taxon>
        <taxon>Alphaproteobacteria</taxon>
        <taxon>Rhodobacterales</taxon>
        <taxon>Roseobacteraceae</taxon>
        <taxon>Sulfitobacter</taxon>
    </lineage>
</organism>
<dbReference type="InterPro" id="IPR013830">
    <property type="entry name" value="SGNH_hydro"/>
</dbReference>
<dbReference type="InterPro" id="IPR036514">
    <property type="entry name" value="SGNH_hydro_sf"/>
</dbReference>
<dbReference type="Proteomes" id="UP001597474">
    <property type="component" value="Unassembled WGS sequence"/>
</dbReference>
<name>A0ABW5U6V4_9RHOB</name>
<protein>
    <submittedName>
        <fullName evidence="2">SGNH/GDSL hydrolase family protein</fullName>
    </submittedName>
</protein>
<gene>
    <name evidence="2" type="ORF">ACFSUD_15710</name>
</gene>
<dbReference type="RefSeq" id="WP_386375456.1">
    <property type="nucleotide sequence ID" value="NZ_JBHUMP010000016.1"/>
</dbReference>
<accession>A0ABW5U6V4</accession>
<proteinExistence type="predicted"/>
<evidence type="ECO:0000313" key="2">
    <source>
        <dbReference type="EMBL" id="MFD2741030.1"/>
    </source>
</evidence>
<evidence type="ECO:0000259" key="1">
    <source>
        <dbReference type="Pfam" id="PF13472"/>
    </source>
</evidence>
<dbReference type="CDD" id="cd00229">
    <property type="entry name" value="SGNH_hydrolase"/>
    <property type="match status" value="1"/>
</dbReference>